<evidence type="ECO:0000256" key="1">
    <source>
        <dbReference type="SAM" id="MobiDB-lite"/>
    </source>
</evidence>
<proteinExistence type="predicted"/>
<sequence length="301" mass="33305">MSVEQHPEPITEGLLHSSQRLVQILALAAALQQGYARRAERLRAAADARETQAERAAALELKATFEHARARWAPAHDSTWLRNAELIHVAEAWGAAVPYAEDSASASSAVRKCEERLRDLHPHAMSHYDRLRGDGQDPLTAMKEAAPFFTRDPNVRTGEPATPHPELAEGTGAHWAAKAHGPDRREWEEALQENRAQAIATDLRERLRDGGRDPHPEELRTELLLTTNLPEHIISKVVTPAGGQTGTPPSTQVQLAAEDFPLPIGEAMEVTLTQQPTATPGKRMPHRSPDRHRQQRRSPGR</sequence>
<organism evidence="2 3">
    <name type="scientific">Actinomadura adrarensis</name>
    <dbReference type="NCBI Taxonomy" id="1819600"/>
    <lineage>
        <taxon>Bacteria</taxon>
        <taxon>Bacillati</taxon>
        <taxon>Actinomycetota</taxon>
        <taxon>Actinomycetes</taxon>
        <taxon>Streptosporangiales</taxon>
        <taxon>Thermomonosporaceae</taxon>
        <taxon>Actinomadura</taxon>
    </lineage>
</organism>
<evidence type="ECO:0000313" key="3">
    <source>
        <dbReference type="Proteomes" id="UP001597083"/>
    </source>
</evidence>
<name>A0ABW3CRR6_9ACTN</name>
<dbReference type="Proteomes" id="UP001597083">
    <property type="component" value="Unassembled WGS sequence"/>
</dbReference>
<reference evidence="3" key="1">
    <citation type="journal article" date="2019" name="Int. J. Syst. Evol. Microbiol.">
        <title>The Global Catalogue of Microorganisms (GCM) 10K type strain sequencing project: providing services to taxonomists for standard genome sequencing and annotation.</title>
        <authorList>
            <consortium name="The Broad Institute Genomics Platform"/>
            <consortium name="The Broad Institute Genome Sequencing Center for Infectious Disease"/>
            <person name="Wu L."/>
            <person name="Ma J."/>
        </authorList>
    </citation>
    <scope>NUCLEOTIDE SEQUENCE [LARGE SCALE GENOMIC DNA]</scope>
    <source>
        <strain evidence="3">JCM 31696</strain>
    </source>
</reference>
<feature type="region of interest" description="Disordered" evidence="1">
    <location>
        <begin position="267"/>
        <end position="301"/>
    </location>
</feature>
<accession>A0ABW3CRR6</accession>
<dbReference type="EMBL" id="JBHTIR010004393">
    <property type="protein sequence ID" value="MFD0857256.1"/>
    <property type="molecule type" value="Genomic_DNA"/>
</dbReference>
<comment type="caution">
    <text evidence="2">The sequence shown here is derived from an EMBL/GenBank/DDBJ whole genome shotgun (WGS) entry which is preliminary data.</text>
</comment>
<gene>
    <name evidence="2" type="ORF">ACFQ07_33945</name>
</gene>
<protein>
    <submittedName>
        <fullName evidence="2">Uncharacterized protein</fullName>
    </submittedName>
</protein>
<keyword evidence="3" id="KW-1185">Reference proteome</keyword>
<evidence type="ECO:0000313" key="2">
    <source>
        <dbReference type="EMBL" id="MFD0857256.1"/>
    </source>
</evidence>